<evidence type="ECO:0000313" key="2">
    <source>
        <dbReference type="EMBL" id="CAJ1370819.1"/>
    </source>
</evidence>
<feature type="compositionally biased region" description="Basic and acidic residues" evidence="1">
    <location>
        <begin position="1531"/>
        <end position="1541"/>
    </location>
</feature>
<feature type="compositionally biased region" description="Basic and acidic residues" evidence="1">
    <location>
        <begin position="475"/>
        <end position="492"/>
    </location>
</feature>
<feature type="region of interest" description="Disordered" evidence="1">
    <location>
        <begin position="475"/>
        <end position="495"/>
    </location>
</feature>
<keyword evidence="3" id="KW-1185">Reference proteome</keyword>
<evidence type="ECO:0000313" key="3">
    <source>
        <dbReference type="Proteomes" id="UP001178507"/>
    </source>
</evidence>
<feature type="region of interest" description="Disordered" evidence="1">
    <location>
        <begin position="1531"/>
        <end position="1556"/>
    </location>
</feature>
<comment type="caution">
    <text evidence="2">The sequence shown here is derived from an EMBL/GenBank/DDBJ whole genome shotgun (WGS) entry which is preliminary data.</text>
</comment>
<proteinExistence type="predicted"/>
<dbReference type="EMBL" id="CAUJNA010000038">
    <property type="protein sequence ID" value="CAJ1370819.1"/>
    <property type="molecule type" value="Genomic_DNA"/>
</dbReference>
<gene>
    <name evidence="2" type="ORF">EVOR1521_LOCUS1299</name>
</gene>
<accession>A0AA36HKE6</accession>
<evidence type="ECO:0000256" key="1">
    <source>
        <dbReference type="SAM" id="MobiDB-lite"/>
    </source>
</evidence>
<reference evidence="2" key="1">
    <citation type="submission" date="2023-08" db="EMBL/GenBank/DDBJ databases">
        <authorList>
            <person name="Chen Y."/>
            <person name="Shah S."/>
            <person name="Dougan E. K."/>
            <person name="Thang M."/>
            <person name="Chan C."/>
        </authorList>
    </citation>
    <scope>NUCLEOTIDE SEQUENCE</scope>
</reference>
<organism evidence="2 3">
    <name type="scientific">Effrenium voratum</name>
    <dbReference type="NCBI Taxonomy" id="2562239"/>
    <lineage>
        <taxon>Eukaryota</taxon>
        <taxon>Sar</taxon>
        <taxon>Alveolata</taxon>
        <taxon>Dinophyceae</taxon>
        <taxon>Suessiales</taxon>
        <taxon>Symbiodiniaceae</taxon>
        <taxon>Effrenium</taxon>
    </lineage>
</organism>
<sequence>MTVVLTANIKLREDLEIEWECKNNLTGDPFADGSLPHDASFELFSEKLGKRIAAVIFKGKEGSPRKVNPWELVLDVIPAGSEVILHITGPCYPYNQRYKLTGDPFADGSLPHDASFELFSEKLGKRIAAVIFKGKEGSPRKVNPWELVLDVIPAGSEVILHITGPYYPYNQRYQLARQVYEAYERGAFNPKSEALDLNWREAPVDLGQFELNIQTHIGDSAPAHVREHFLEALQKQVSEGETWNYLNLPLLQNLDPGLKTLKHCWTQTAVEQAAFSAMCPVSVRPPITFYFVKNDRGNNIGIDLPSPDGSWPASMQRNRNLQNSLSLDDLRPRDPSKMAGVRFQQIVRSMESSPELLADQKFQEFNPSDFEPYQLLQLLHVQFRLALGFPALVEEGFNPKLACVLAQMLRLEFDGNRLKDAKDARGSLLLLTLEQKPSESQEELWERVQSKCHSPEDLHKPVKFIVELKAPAKEPKGELSEKAKSDSAKDTELQSSQAEVPAWAPAFGLDVHTPAICRSYIAQHDAAGAEEFDPWAVLKEHVLREGRPENWLQCFTNDMMTLQICTSPFSTVHVQAVGILSQPQGLRVHLDQEPIACLDAKNAAAGLYRGTHASYFSQSFSFRAPIQPGTYMLSVSPTPIECALARFKFFFAWLVVDDAPERLAEVAQEVNSGMLSDELKESIESRRRVFAATSMQAVCGCSMEQLTKRPDFQAQLEESMRRFGAPALKVAVLGTSSEWNKHVLASLMGDSLPAQLLSDPQCCRARYINDPIASQPQLHLRRYGVETQIDGLDSIEAALELADHPGPTDDTEVTIKFNFSAAHQGMEILHLPRITFAICNDTIKSQLTQDMLLAYTSDVVFVTCDQATAVHEFMKWKPQILHPRCIAVLGPPPPGLEAAKATGRVAEEVLASKDGLPHRLGQIIREAEQKARQKSWDPRLWITFQHALYGHVAQSKLLQHQQVQTLHAEVCPLLIFPQRLARLQESQLPNVKVAVLGGSPLKAAWVNTLLEDEFLPESGDELKRSVFISHKPSPRTKVCREAIQEAFKRHVDNRCPYRVELPFERMMLPSMLQRIEVVIAPDMKQSGTHSDLKLDQFYDAEALAALHLSDMIVCIVDSSKPSEFEMMMSIIVPHLETPLNHAQHLYWVEVGDDHLEAHPTNTRALPAFKRFGGGVIQVSRKMLPRTGFNWVTEALSDLLEQTAAQRLLAHADGLYNEIADLLNLLTLFKAARTAKRQPEQSKMLKEKISKISDRLLSISDTCTQDLGDAVKDLAQSPCELSYHKLNRMIQAMQKLNTFLPRTSMLQEVTFLLQVSLTEISDLERMHRRLSRPLQQIDLLYFEQCVRHSLKCRPEALKDFGKREGLQLLKEEWELCQKLQEASQAPAHESSIPQILHHILQKVMSQDCTGLLLTAEKLANLRADILEAAVRRGVAIDQGSIWLLSLSRTPQTLKSKLADTMQELKERTKAPEEKLKQYDSLISKFSKGSKFIFLGIDDMLRIFPEDVADKEPVPHRAFNDMLKIAVIQEARQQKEARQESQKSGEQSQPRPASDAEEDGFGALQTRHVICSHDFLDEVYGILSNFPCRDHLRIRNRNLIALSRDIMNLD</sequence>
<dbReference type="Proteomes" id="UP001178507">
    <property type="component" value="Unassembled WGS sequence"/>
</dbReference>
<protein>
    <submittedName>
        <fullName evidence="2">Uncharacterized protein</fullName>
    </submittedName>
</protein>
<name>A0AA36HKE6_9DINO</name>